<dbReference type="PANTHER" id="PTHR12196">
    <property type="entry name" value="DOMAIN OF UNKNOWN FUNCTION 71 DUF71 -CONTAINING PROTEIN"/>
    <property type="match status" value="1"/>
</dbReference>
<dbReference type="EMBL" id="JAYMGO010000017">
    <property type="protein sequence ID" value="KAL1258451.1"/>
    <property type="molecule type" value="Genomic_DNA"/>
</dbReference>
<dbReference type="Proteomes" id="UP001558613">
    <property type="component" value="Unassembled WGS sequence"/>
</dbReference>
<proteinExistence type="predicted"/>
<evidence type="ECO:0000313" key="2">
    <source>
        <dbReference type="Proteomes" id="UP001558613"/>
    </source>
</evidence>
<evidence type="ECO:0000313" key="1">
    <source>
        <dbReference type="EMBL" id="KAL1258451.1"/>
    </source>
</evidence>
<comment type="caution">
    <text evidence="1">The sequence shown here is derived from an EMBL/GenBank/DDBJ whole genome shotgun (WGS) entry which is preliminary data.</text>
</comment>
<name>A0ABR3M2G5_9TELE</name>
<gene>
    <name evidence="1" type="ORF">QQF64_011695</name>
</gene>
<dbReference type="SUPFAM" id="SSF55298">
    <property type="entry name" value="YjgF-like"/>
    <property type="match status" value="1"/>
</dbReference>
<dbReference type="CDD" id="cd06156">
    <property type="entry name" value="eu_AANH_C_2"/>
    <property type="match status" value="1"/>
</dbReference>
<organism evidence="1 2">
    <name type="scientific">Cirrhinus molitorella</name>
    <name type="common">mud carp</name>
    <dbReference type="NCBI Taxonomy" id="172907"/>
    <lineage>
        <taxon>Eukaryota</taxon>
        <taxon>Metazoa</taxon>
        <taxon>Chordata</taxon>
        <taxon>Craniata</taxon>
        <taxon>Vertebrata</taxon>
        <taxon>Euteleostomi</taxon>
        <taxon>Actinopterygii</taxon>
        <taxon>Neopterygii</taxon>
        <taxon>Teleostei</taxon>
        <taxon>Ostariophysi</taxon>
        <taxon>Cypriniformes</taxon>
        <taxon>Cyprinidae</taxon>
        <taxon>Labeoninae</taxon>
        <taxon>Labeonini</taxon>
        <taxon>Cirrhinus</taxon>
    </lineage>
</organism>
<dbReference type="Gene3D" id="3.30.1330.40">
    <property type="entry name" value="RutC-like"/>
    <property type="match status" value="1"/>
</dbReference>
<keyword evidence="2" id="KW-1185">Reference proteome</keyword>
<dbReference type="InterPro" id="IPR035959">
    <property type="entry name" value="RutC-like_sf"/>
</dbReference>
<dbReference type="PANTHER" id="PTHR12196:SF2">
    <property type="entry name" value="DIPHTHINE--AMMONIA LIGASE"/>
    <property type="match status" value="1"/>
</dbReference>
<protein>
    <submittedName>
        <fullName evidence="1">Uncharacterized protein</fullName>
    </submittedName>
</protein>
<dbReference type="Pfam" id="PF01042">
    <property type="entry name" value="Ribonuc_L-PSP"/>
    <property type="match status" value="1"/>
</dbReference>
<accession>A0ABR3M2G5</accession>
<dbReference type="InterPro" id="IPR030662">
    <property type="entry name" value="DPH6/MJ0570"/>
</dbReference>
<dbReference type="InterPro" id="IPR006175">
    <property type="entry name" value="YjgF/YER057c/UK114"/>
</dbReference>
<reference evidence="1 2" key="1">
    <citation type="submission" date="2023-09" db="EMBL/GenBank/DDBJ databases">
        <authorList>
            <person name="Wang M."/>
        </authorList>
    </citation>
    <scope>NUCLEOTIDE SEQUENCE [LARGE SCALE GENOMIC DNA]</scope>
    <source>
        <strain evidence="1">GT-2023</strain>
        <tissue evidence="1">Liver</tissue>
    </source>
</reference>
<sequence length="343" mass="37224">MTSLREMIHPAPLQLVRACHPSRRSLKVVFLPPDYIGILIPTCNTLDQPMLSRLSNLWITRTSLASPISSHTQVLASLTTAPTVPPARHCLSKLGDPKIKSVRDAVFCAGQIALVPCSMQLVNGPVALQARLCFSHMEKVLRAMDSRLTLAHVLQAHIYITHRKDAALVTETWNTKLQDVQEECEGAAQVESSVAVVPSLPRGAAVELHVMAAQDSPTDRSSHRTVSEIPGGTVECRLLQSSCARYASLSLAVCLSDSRTAADSVTDQLLSSYHNALHKTKSLSALCARVFYKSHDPSVTQIATGLERRLSGGLDRCGPAVALVPVVDLPDRCVLRFSCWLTV</sequence>